<comment type="caution">
    <text evidence="1">The sequence shown here is derived from an EMBL/GenBank/DDBJ whole genome shotgun (WGS) entry which is preliminary data.</text>
</comment>
<evidence type="ECO:0000313" key="2">
    <source>
        <dbReference type="Proteomes" id="UP000324222"/>
    </source>
</evidence>
<sequence length="59" mass="6860">MNQSESIILPNPYPRLLRGVAITRVVPRGVWVCMEELVWFSVGCWTRPSGFLHVDIYRN</sequence>
<gene>
    <name evidence="1" type="ORF">E2C01_059137</name>
</gene>
<accession>A0A5B7H4K5</accession>
<evidence type="ECO:0000313" key="1">
    <source>
        <dbReference type="EMBL" id="MPC65013.1"/>
    </source>
</evidence>
<protein>
    <submittedName>
        <fullName evidence="1">Uncharacterized protein</fullName>
    </submittedName>
</protein>
<proteinExistence type="predicted"/>
<keyword evidence="2" id="KW-1185">Reference proteome</keyword>
<dbReference type="EMBL" id="VSRR010022817">
    <property type="protein sequence ID" value="MPC65013.1"/>
    <property type="molecule type" value="Genomic_DNA"/>
</dbReference>
<organism evidence="1 2">
    <name type="scientific">Portunus trituberculatus</name>
    <name type="common">Swimming crab</name>
    <name type="synonym">Neptunus trituberculatus</name>
    <dbReference type="NCBI Taxonomy" id="210409"/>
    <lineage>
        <taxon>Eukaryota</taxon>
        <taxon>Metazoa</taxon>
        <taxon>Ecdysozoa</taxon>
        <taxon>Arthropoda</taxon>
        <taxon>Crustacea</taxon>
        <taxon>Multicrustacea</taxon>
        <taxon>Malacostraca</taxon>
        <taxon>Eumalacostraca</taxon>
        <taxon>Eucarida</taxon>
        <taxon>Decapoda</taxon>
        <taxon>Pleocyemata</taxon>
        <taxon>Brachyura</taxon>
        <taxon>Eubrachyura</taxon>
        <taxon>Portunoidea</taxon>
        <taxon>Portunidae</taxon>
        <taxon>Portuninae</taxon>
        <taxon>Portunus</taxon>
    </lineage>
</organism>
<dbReference type="Proteomes" id="UP000324222">
    <property type="component" value="Unassembled WGS sequence"/>
</dbReference>
<dbReference type="AlphaFoldDB" id="A0A5B7H4K5"/>
<name>A0A5B7H4K5_PORTR</name>
<reference evidence="1 2" key="1">
    <citation type="submission" date="2019-05" db="EMBL/GenBank/DDBJ databases">
        <title>Another draft genome of Portunus trituberculatus and its Hox gene families provides insights of decapod evolution.</title>
        <authorList>
            <person name="Jeong J.-H."/>
            <person name="Song I."/>
            <person name="Kim S."/>
            <person name="Choi T."/>
            <person name="Kim D."/>
            <person name="Ryu S."/>
            <person name="Kim W."/>
        </authorList>
    </citation>
    <scope>NUCLEOTIDE SEQUENCE [LARGE SCALE GENOMIC DNA]</scope>
    <source>
        <tissue evidence="1">Muscle</tissue>
    </source>
</reference>